<keyword evidence="2" id="KW-0472">Membrane</keyword>
<sequence>MPSPQPGRFRVGNGARLAHAPSAPAEQIRLSESLPRFSLRGYVPLSPTSPRQPLLPASANPETPSPPSTPSSPNFSRGGAVFGHRRERSARAQEGRIMPNTLASIRKRTRLKSCAVFILIFAALAVFGCIAWSANLHVPSEQTVRFYASRIGNGLSSWKGSIESPEQGEPASSTILASHPTGPVDSNEDGTASEPADIPISTLPKLESPSPADQSVKYLGYLPHSGFHNQRIELQSALLLGKVLNRTVLIPPVWIGWPVPTQYYPRLRDSWTAIMLSTPQSFNTSSLSIDSKLNRPISSRTSKDDFACPDCDADDPTQIAKQQAHHAETRAKWAALGYEVRPDGYPIVPGLTADDCKSYSPECRFTYRDTFLGWDFLVDLERARTTGSRLASRWDMRERALLAQLRASEDDVYILEDRQKYDFRFTDEVPASAPLIQANNDPSHWHRDVSIAALQQLPHRILLVGSMHGSDRVRLTQEPEAEAWASTFARSMAFSNPWLMRPADAIVARLGGASNFVGVHARVGDGQFVRHARVNMERAWRSLADQLQVRADIAEEMWQHVKPAERVATSNTTTAEHRQSRKHRRHLGKIATGAEGTAADAGAVSSWAELDGPQDEKGEAAHAPSPKSRHVQRGLLADLWREWSSSGNPSDRLRNLTCRGALHADRRFSAFNTPLYLATDSRTPETDENLAVFFRSFPCTFILSDFGKADVDRNDGVVVESVSEMDRLVNELDGVRLGRLFLPFTEAIVAAKARVTVGTERSTFSAFASSDLHDAYHA</sequence>
<accession>A0A9P6VYR1</accession>
<reference evidence="3 4" key="1">
    <citation type="submission" date="2020-11" db="EMBL/GenBank/DDBJ databases">
        <title>Kefir isolates.</title>
        <authorList>
            <person name="Marcisauskas S."/>
            <person name="Kim Y."/>
            <person name="Blasche S."/>
        </authorList>
    </citation>
    <scope>NUCLEOTIDE SEQUENCE [LARGE SCALE GENOMIC DNA]</scope>
    <source>
        <strain evidence="3 4">KR</strain>
    </source>
</reference>
<proteinExistence type="predicted"/>
<evidence type="ECO:0000313" key="3">
    <source>
        <dbReference type="EMBL" id="KAG0657876.1"/>
    </source>
</evidence>
<feature type="compositionally biased region" description="Low complexity" evidence="1">
    <location>
        <begin position="591"/>
        <end position="603"/>
    </location>
</feature>
<feature type="region of interest" description="Disordered" evidence="1">
    <location>
        <begin position="159"/>
        <end position="211"/>
    </location>
</feature>
<dbReference type="AlphaFoldDB" id="A0A9P6VYR1"/>
<feature type="region of interest" description="Disordered" evidence="1">
    <location>
        <begin position="565"/>
        <end position="630"/>
    </location>
</feature>
<dbReference type="Proteomes" id="UP000777482">
    <property type="component" value="Unassembled WGS sequence"/>
</dbReference>
<dbReference type="PANTHER" id="PTHR36050">
    <property type="entry name" value="O-FUCOSYLTRANSFERASE 30"/>
    <property type="match status" value="1"/>
</dbReference>
<gene>
    <name evidence="3" type="ORF">C6P46_006158</name>
</gene>
<feature type="compositionally biased region" description="Basic residues" evidence="1">
    <location>
        <begin position="579"/>
        <end position="588"/>
    </location>
</feature>
<feature type="region of interest" description="Disordered" evidence="1">
    <location>
        <begin position="42"/>
        <end position="94"/>
    </location>
</feature>
<evidence type="ECO:0000256" key="1">
    <source>
        <dbReference type="SAM" id="MobiDB-lite"/>
    </source>
</evidence>
<name>A0A9P6VYR1_RHOMI</name>
<organism evidence="3 4">
    <name type="scientific">Rhodotorula mucilaginosa</name>
    <name type="common">Yeast</name>
    <name type="synonym">Rhodotorula rubra</name>
    <dbReference type="NCBI Taxonomy" id="5537"/>
    <lineage>
        <taxon>Eukaryota</taxon>
        <taxon>Fungi</taxon>
        <taxon>Dikarya</taxon>
        <taxon>Basidiomycota</taxon>
        <taxon>Pucciniomycotina</taxon>
        <taxon>Microbotryomycetes</taxon>
        <taxon>Sporidiobolales</taxon>
        <taxon>Sporidiobolaceae</taxon>
        <taxon>Rhodotorula</taxon>
    </lineage>
</organism>
<keyword evidence="2" id="KW-1133">Transmembrane helix</keyword>
<dbReference type="PANTHER" id="PTHR36050:SF1">
    <property type="entry name" value="O-FUCOSYLTRANSFERASE 30"/>
    <property type="match status" value="1"/>
</dbReference>
<feature type="region of interest" description="Disordered" evidence="1">
    <location>
        <begin position="1"/>
        <end position="26"/>
    </location>
</feature>
<feature type="transmembrane region" description="Helical" evidence="2">
    <location>
        <begin position="114"/>
        <end position="134"/>
    </location>
</feature>
<comment type="caution">
    <text evidence="3">The sequence shown here is derived from an EMBL/GenBank/DDBJ whole genome shotgun (WGS) entry which is preliminary data.</text>
</comment>
<evidence type="ECO:0000313" key="4">
    <source>
        <dbReference type="Proteomes" id="UP000777482"/>
    </source>
</evidence>
<protein>
    <submittedName>
        <fullName evidence="3">Uncharacterized protein</fullName>
    </submittedName>
</protein>
<keyword evidence="4" id="KW-1185">Reference proteome</keyword>
<dbReference type="EMBL" id="PUHQ01000074">
    <property type="protein sequence ID" value="KAG0657876.1"/>
    <property type="molecule type" value="Genomic_DNA"/>
</dbReference>
<keyword evidence="2" id="KW-0812">Transmembrane</keyword>
<dbReference type="OrthoDB" id="1882547at2759"/>
<evidence type="ECO:0000256" key="2">
    <source>
        <dbReference type="SAM" id="Phobius"/>
    </source>
</evidence>